<dbReference type="EMBL" id="LR796649">
    <property type="protein sequence ID" value="CAB4157057.1"/>
    <property type="molecule type" value="Genomic_DNA"/>
</dbReference>
<evidence type="ECO:0000313" key="2">
    <source>
        <dbReference type="EMBL" id="CAB5225494.1"/>
    </source>
</evidence>
<evidence type="ECO:0000313" key="1">
    <source>
        <dbReference type="EMBL" id="CAB4157057.1"/>
    </source>
</evidence>
<accession>A0A6J7X9F1</accession>
<name>A0A6J7X9F1_9CAUD</name>
<reference evidence="2" key="1">
    <citation type="submission" date="2020-05" db="EMBL/GenBank/DDBJ databases">
        <authorList>
            <person name="Chiriac C."/>
            <person name="Salcher M."/>
            <person name="Ghai R."/>
            <person name="Kavagutti S V."/>
        </authorList>
    </citation>
    <scope>NUCLEOTIDE SEQUENCE</scope>
</reference>
<organism evidence="2">
    <name type="scientific">uncultured Caudovirales phage</name>
    <dbReference type="NCBI Taxonomy" id="2100421"/>
    <lineage>
        <taxon>Viruses</taxon>
        <taxon>Duplodnaviria</taxon>
        <taxon>Heunggongvirae</taxon>
        <taxon>Uroviricota</taxon>
        <taxon>Caudoviricetes</taxon>
        <taxon>Peduoviridae</taxon>
        <taxon>Maltschvirus</taxon>
        <taxon>Maltschvirus maltsch</taxon>
    </lineage>
</organism>
<protein>
    <submittedName>
        <fullName evidence="2">Uncharacterized protein</fullName>
    </submittedName>
</protein>
<gene>
    <name evidence="1" type="ORF">UFOVP680_16</name>
    <name evidence="2" type="ORF">UFOVP748_27</name>
</gene>
<sequence length="91" mass="9642">MPVKDTTNCMGYQQITNVSAAVGLTPPSGALKALIISDNAGFRWRDDGVNPTASVGMPVSQGAFLAYDGDLNSIKFIQTGVNAVLNVSYYR</sequence>
<dbReference type="EMBL" id="LR798347">
    <property type="protein sequence ID" value="CAB5225494.1"/>
    <property type="molecule type" value="Genomic_DNA"/>
</dbReference>
<proteinExistence type="predicted"/>